<feature type="chain" id="PRO_5042673607" description="Neuronal acetylcholine receptor subunit alpha-10-like" evidence="5">
    <location>
        <begin position="32"/>
        <end position="552"/>
    </location>
</feature>
<dbReference type="InterPro" id="IPR006201">
    <property type="entry name" value="Neur_channel"/>
</dbReference>
<keyword evidence="4 5" id="KW-0472">Membrane</keyword>
<dbReference type="FunFam" id="2.70.170.10:FF:000030">
    <property type="entry name" value="AcetylCholine Receptor"/>
    <property type="match status" value="1"/>
</dbReference>
<comment type="caution">
    <text evidence="8">The sequence shown here is derived from an EMBL/GenBank/DDBJ whole genome shotgun (WGS) entry which is preliminary data.</text>
</comment>
<evidence type="ECO:0000256" key="5">
    <source>
        <dbReference type="RuleBase" id="RU000687"/>
    </source>
</evidence>
<dbReference type="PANTHER" id="PTHR18945">
    <property type="entry name" value="NEUROTRANSMITTER GATED ION CHANNEL"/>
    <property type="match status" value="1"/>
</dbReference>
<dbReference type="GO" id="GO:0004888">
    <property type="term" value="F:transmembrane signaling receptor activity"/>
    <property type="evidence" value="ECO:0007669"/>
    <property type="project" value="InterPro"/>
</dbReference>
<dbReference type="Pfam" id="PF02931">
    <property type="entry name" value="Neur_chan_LBD"/>
    <property type="match status" value="1"/>
</dbReference>
<dbReference type="Gene3D" id="1.20.58.390">
    <property type="entry name" value="Neurotransmitter-gated ion-channel transmembrane domain"/>
    <property type="match status" value="1"/>
</dbReference>
<proteinExistence type="inferred from homology"/>
<comment type="similarity">
    <text evidence="5">Belongs to the ligand-gated ion channel (TC 1.A.9) family.</text>
</comment>
<keyword evidence="9" id="KW-1185">Reference proteome</keyword>
<dbReference type="Pfam" id="PF02932">
    <property type="entry name" value="Neur_chan_memb"/>
    <property type="match status" value="1"/>
</dbReference>
<dbReference type="InterPro" id="IPR038050">
    <property type="entry name" value="Neuro_actylchol_rec"/>
</dbReference>
<evidence type="ECO:0000313" key="8">
    <source>
        <dbReference type="EMBL" id="KAK7115634.1"/>
    </source>
</evidence>
<feature type="transmembrane region" description="Helical" evidence="5">
    <location>
        <begin position="247"/>
        <end position="270"/>
    </location>
</feature>
<dbReference type="GO" id="GO:0016020">
    <property type="term" value="C:membrane"/>
    <property type="evidence" value="ECO:0007669"/>
    <property type="project" value="UniProtKB-SubCell"/>
</dbReference>
<gene>
    <name evidence="8" type="ORF">V1264_001468</name>
</gene>
<evidence type="ECO:0000259" key="6">
    <source>
        <dbReference type="Pfam" id="PF02931"/>
    </source>
</evidence>
<dbReference type="InterPro" id="IPR006202">
    <property type="entry name" value="Neur_chan_lig-bd"/>
</dbReference>
<dbReference type="InterPro" id="IPR018000">
    <property type="entry name" value="Neurotransmitter_ion_chnl_CS"/>
</dbReference>
<organism evidence="8 9">
    <name type="scientific">Littorina saxatilis</name>
    <dbReference type="NCBI Taxonomy" id="31220"/>
    <lineage>
        <taxon>Eukaryota</taxon>
        <taxon>Metazoa</taxon>
        <taxon>Spiralia</taxon>
        <taxon>Lophotrochozoa</taxon>
        <taxon>Mollusca</taxon>
        <taxon>Gastropoda</taxon>
        <taxon>Caenogastropoda</taxon>
        <taxon>Littorinimorpha</taxon>
        <taxon>Littorinoidea</taxon>
        <taxon>Littorinidae</taxon>
        <taxon>Littorina</taxon>
    </lineage>
</organism>
<keyword evidence="5" id="KW-0813">Transport</keyword>
<evidence type="ECO:0000256" key="1">
    <source>
        <dbReference type="ARBA" id="ARBA00004141"/>
    </source>
</evidence>
<dbReference type="InterPro" id="IPR006029">
    <property type="entry name" value="Neurotrans-gated_channel_TM"/>
</dbReference>
<feature type="transmembrane region" description="Helical" evidence="5">
    <location>
        <begin position="311"/>
        <end position="335"/>
    </location>
</feature>
<sequence>MEPRTVDAYFGKLLLFTYLAVLTSLIRHADATNSIGSNEYLSDKMFRSVWSGYQSAIRPLCGAYPSTTTVTMEIALRQLQELDEPKQILALNVWLRVTWSDCRLVWNTSEWDVSRLVVPFDSVWTPDLTLYDNAESGLTGVQSYRVSVKADGSVRQQVPVVTKSLCQLDVSRFPFDTQTCNLTFGSWAYHGYEINLTAGPNPVDLSAFVKHGEWEIFSMTAQRIQPFFDDLPYPQVIFTLTLQRRHLFYILSLLFPCALIQFMAGLAFLLPCETNEKVGLEITVLLSLAVMQLVILDMIPASSETLPLIGVYFMLAMIVVSLSCLMTVIVLTIHFPDRHRPLPRCARAVLASKVASWMGVDLHAVQLAGKLQGGANAVGIANPDVTVHTRCHHHNAPAKDSGNRTCSSDMELSSGCNLHDNINTVNGPHHTSAAVAGHGLDVSSDSDVSYYYSIEGDRSKRVCYRPLSSESTRLAQLMQHGQVELHEVMTVCRQILHVMKDASTRGDRHDSVSDKMARKEWELMALFMDRVFLVVFCLLTLTMFIYVYASIA</sequence>
<evidence type="ECO:0000256" key="2">
    <source>
        <dbReference type="ARBA" id="ARBA00022692"/>
    </source>
</evidence>
<evidence type="ECO:0000313" key="9">
    <source>
        <dbReference type="Proteomes" id="UP001374579"/>
    </source>
</evidence>
<feature type="domain" description="Neurotransmitter-gated ion-channel ligand-binding" evidence="6">
    <location>
        <begin position="44"/>
        <end position="245"/>
    </location>
</feature>
<dbReference type="Proteomes" id="UP001374579">
    <property type="component" value="Unassembled WGS sequence"/>
</dbReference>
<evidence type="ECO:0008006" key="10">
    <source>
        <dbReference type="Google" id="ProtNLM"/>
    </source>
</evidence>
<dbReference type="InterPro" id="IPR036734">
    <property type="entry name" value="Neur_chan_lig-bd_sf"/>
</dbReference>
<dbReference type="InterPro" id="IPR036719">
    <property type="entry name" value="Neuro-gated_channel_TM_sf"/>
</dbReference>
<feature type="domain" description="Neurotransmitter-gated ion-channel transmembrane" evidence="7">
    <location>
        <begin position="254"/>
        <end position="542"/>
    </location>
</feature>
<protein>
    <recommendedName>
        <fullName evidence="10">Neuronal acetylcholine receptor subunit alpha-10-like</fullName>
    </recommendedName>
</protein>
<dbReference type="SUPFAM" id="SSF63712">
    <property type="entry name" value="Nicotinic receptor ligand binding domain-like"/>
    <property type="match status" value="1"/>
</dbReference>
<dbReference type="EMBL" id="JBAMIC010000001">
    <property type="protein sequence ID" value="KAK7115634.1"/>
    <property type="molecule type" value="Genomic_DNA"/>
</dbReference>
<dbReference type="PRINTS" id="PR00252">
    <property type="entry name" value="NRIONCHANNEL"/>
</dbReference>
<keyword evidence="3 5" id="KW-1133">Transmembrane helix</keyword>
<dbReference type="AlphaFoldDB" id="A0AAN9C1N6"/>
<feature type="signal peptide" evidence="5">
    <location>
        <begin position="1"/>
        <end position="31"/>
    </location>
</feature>
<dbReference type="PROSITE" id="PS00236">
    <property type="entry name" value="NEUROTR_ION_CHANNEL"/>
    <property type="match status" value="1"/>
</dbReference>
<dbReference type="CDD" id="cd18997">
    <property type="entry name" value="LGIC_ECD_nAChR"/>
    <property type="match status" value="1"/>
</dbReference>
<reference evidence="8 9" key="1">
    <citation type="submission" date="2024-02" db="EMBL/GenBank/DDBJ databases">
        <title>Chromosome-scale genome assembly of the rough periwinkle Littorina saxatilis.</title>
        <authorList>
            <person name="De Jode A."/>
            <person name="Faria R."/>
            <person name="Formenti G."/>
            <person name="Sims Y."/>
            <person name="Smith T.P."/>
            <person name="Tracey A."/>
            <person name="Wood J.M.D."/>
            <person name="Zagrodzka Z.B."/>
            <person name="Johannesson K."/>
            <person name="Butlin R.K."/>
            <person name="Leder E.H."/>
        </authorList>
    </citation>
    <scope>NUCLEOTIDE SEQUENCE [LARGE SCALE GENOMIC DNA]</scope>
    <source>
        <strain evidence="8">Snail1</strain>
        <tissue evidence="8">Muscle</tissue>
    </source>
</reference>
<evidence type="ECO:0000256" key="3">
    <source>
        <dbReference type="ARBA" id="ARBA00022989"/>
    </source>
</evidence>
<dbReference type="CDD" id="cd19051">
    <property type="entry name" value="LGIC_TM_cation"/>
    <property type="match status" value="1"/>
</dbReference>
<accession>A0AAN9C1N6</accession>
<evidence type="ECO:0000259" key="7">
    <source>
        <dbReference type="Pfam" id="PF02932"/>
    </source>
</evidence>
<keyword evidence="2 5" id="KW-0812">Transmembrane</keyword>
<dbReference type="Gene3D" id="2.70.170.10">
    <property type="entry name" value="Neurotransmitter-gated ion-channel ligand-binding domain"/>
    <property type="match status" value="1"/>
</dbReference>
<feature type="transmembrane region" description="Helical" evidence="5">
    <location>
        <begin position="282"/>
        <end position="299"/>
    </location>
</feature>
<keyword evidence="5" id="KW-0406">Ion transport</keyword>
<feature type="transmembrane region" description="Helical" evidence="5">
    <location>
        <begin position="531"/>
        <end position="551"/>
    </location>
</feature>
<dbReference type="SUPFAM" id="SSF90112">
    <property type="entry name" value="Neurotransmitter-gated ion-channel transmembrane pore"/>
    <property type="match status" value="1"/>
</dbReference>
<keyword evidence="5" id="KW-0732">Signal</keyword>
<evidence type="ECO:0000256" key="4">
    <source>
        <dbReference type="ARBA" id="ARBA00023136"/>
    </source>
</evidence>
<name>A0AAN9C1N6_9CAEN</name>
<comment type="subcellular location">
    <subcellularLocation>
        <location evidence="1">Membrane</location>
        <topology evidence="1">Multi-pass membrane protein</topology>
    </subcellularLocation>
</comment>
<dbReference type="GO" id="GO:0005230">
    <property type="term" value="F:extracellular ligand-gated monoatomic ion channel activity"/>
    <property type="evidence" value="ECO:0007669"/>
    <property type="project" value="InterPro"/>
</dbReference>
<keyword evidence="5" id="KW-0407">Ion channel</keyword>